<evidence type="ECO:0000256" key="1">
    <source>
        <dbReference type="SAM" id="MobiDB-lite"/>
    </source>
</evidence>
<dbReference type="EMBL" id="ML994639">
    <property type="protein sequence ID" value="KAF2184015.1"/>
    <property type="molecule type" value="Genomic_DNA"/>
</dbReference>
<dbReference type="Proteomes" id="UP000800200">
    <property type="component" value="Unassembled WGS sequence"/>
</dbReference>
<gene>
    <name evidence="2" type="ORF">K469DRAFT_709879</name>
</gene>
<name>A0A6A6DZ11_9PEZI</name>
<evidence type="ECO:0000313" key="3">
    <source>
        <dbReference type="Proteomes" id="UP000800200"/>
    </source>
</evidence>
<evidence type="ECO:0000313" key="2">
    <source>
        <dbReference type="EMBL" id="KAF2184015.1"/>
    </source>
</evidence>
<sequence length="126" mass="14504">MAFRAVGLPRSLAPPPPGGSNHLYYKNRGHTPDKRRQIYRFLQLGWSPNAIAEQVGVGKTTVYDFYSNVKEYDCPTKPTHLFKTLGRPTKVTEENAEALYEELAVHGWMYQDEIVYWLFIERGVLV</sequence>
<organism evidence="2 3">
    <name type="scientific">Zopfia rhizophila CBS 207.26</name>
    <dbReference type="NCBI Taxonomy" id="1314779"/>
    <lineage>
        <taxon>Eukaryota</taxon>
        <taxon>Fungi</taxon>
        <taxon>Dikarya</taxon>
        <taxon>Ascomycota</taxon>
        <taxon>Pezizomycotina</taxon>
        <taxon>Dothideomycetes</taxon>
        <taxon>Dothideomycetes incertae sedis</taxon>
        <taxon>Zopfiaceae</taxon>
        <taxon>Zopfia</taxon>
    </lineage>
</organism>
<dbReference type="OrthoDB" id="3957746at2759"/>
<feature type="non-terminal residue" evidence="2">
    <location>
        <position position="126"/>
    </location>
</feature>
<keyword evidence="3" id="KW-1185">Reference proteome</keyword>
<feature type="region of interest" description="Disordered" evidence="1">
    <location>
        <begin position="1"/>
        <end position="20"/>
    </location>
</feature>
<dbReference type="SUPFAM" id="SSF46689">
    <property type="entry name" value="Homeodomain-like"/>
    <property type="match status" value="1"/>
</dbReference>
<protein>
    <submittedName>
        <fullName evidence="2">Uncharacterized protein</fullName>
    </submittedName>
</protein>
<reference evidence="2" key="1">
    <citation type="journal article" date="2020" name="Stud. Mycol.">
        <title>101 Dothideomycetes genomes: a test case for predicting lifestyles and emergence of pathogens.</title>
        <authorList>
            <person name="Haridas S."/>
            <person name="Albert R."/>
            <person name="Binder M."/>
            <person name="Bloem J."/>
            <person name="Labutti K."/>
            <person name="Salamov A."/>
            <person name="Andreopoulos B."/>
            <person name="Baker S."/>
            <person name="Barry K."/>
            <person name="Bills G."/>
            <person name="Bluhm B."/>
            <person name="Cannon C."/>
            <person name="Castanera R."/>
            <person name="Culley D."/>
            <person name="Daum C."/>
            <person name="Ezra D."/>
            <person name="Gonzalez J."/>
            <person name="Henrissat B."/>
            <person name="Kuo A."/>
            <person name="Liang C."/>
            <person name="Lipzen A."/>
            <person name="Lutzoni F."/>
            <person name="Magnuson J."/>
            <person name="Mondo S."/>
            <person name="Nolan M."/>
            <person name="Ohm R."/>
            <person name="Pangilinan J."/>
            <person name="Park H.-J."/>
            <person name="Ramirez L."/>
            <person name="Alfaro M."/>
            <person name="Sun H."/>
            <person name="Tritt A."/>
            <person name="Yoshinaga Y."/>
            <person name="Zwiers L.-H."/>
            <person name="Turgeon B."/>
            <person name="Goodwin S."/>
            <person name="Spatafora J."/>
            <person name="Crous P."/>
            <person name="Grigoriev I."/>
        </authorList>
    </citation>
    <scope>NUCLEOTIDE SEQUENCE</scope>
    <source>
        <strain evidence="2">CBS 207.26</strain>
    </source>
</reference>
<dbReference type="AlphaFoldDB" id="A0A6A6DZ11"/>
<accession>A0A6A6DZ11</accession>
<dbReference type="InterPro" id="IPR009057">
    <property type="entry name" value="Homeodomain-like_sf"/>
</dbReference>
<proteinExistence type="predicted"/>